<proteinExistence type="predicted"/>
<feature type="region of interest" description="Disordered" evidence="1">
    <location>
        <begin position="257"/>
        <end position="357"/>
    </location>
</feature>
<dbReference type="EMBL" id="NRDI02000020">
    <property type="protein sequence ID" value="KAI1509396.1"/>
    <property type="molecule type" value="Genomic_DNA"/>
</dbReference>
<feature type="compositionally biased region" description="Basic and acidic residues" evidence="1">
    <location>
        <begin position="302"/>
        <end position="320"/>
    </location>
</feature>
<keyword evidence="3" id="KW-1185">Reference proteome</keyword>
<accession>A0A922SQ74</accession>
<evidence type="ECO:0000256" key="1">
    <source>
        <dbReference type="SAM" id="MobiDB-lite"/>
    </source>
</evidence>
<dbReference type="Proteomes" id="UP000249757">
    <property type="component" value="Unassembled WGS sequence"/>
</dbReference>
<feature type="compositionally biased region" description="Acidic residues" evidence="1">
    <location>
        <begin position="257"/>
        <end position="270"/>
    </location>
</feature>
<sequence length="357" mass="39067">MNKDAATVCLLAPARLQAPIPISTINILTQLDHFHSATSNTPDKQVFHIPVQPSQYTNYTTAIANSALTNAFVSKFATKPQTTFHNRIHETLSYPKITITTPDTNSCLSPHTENEHILSCRHAITTQTPNEACVPNCHHVAMPVAAGPGKEAKPADHVSDKEFYCDACIETANETRIPTNVSSMEANRLRVSMRKQQVMSRGKETNFRKCHIAMVLSSVSVTSKGTLLQGCKPRKEAHVRNCVPQVGEFFFECLEEEDDDEEVSEDEAEEADKGPPHMKMSSQAVPIPVSAPQAVKKTGAVGEKETQGAKRERDEGDAQDGRQGVKRQKIVPKGTLSKPTGAGKPPAPQRKAGEKWI</sequence>
<organism evidence="2 3">
    <name type="scientific">Pyrenophora tritici-repentis</name>
    <dbReference type="NCBI Taxonomy" id="45151"/>
    <lineage>
        <taxon>Eukaryota</taxon>
        <taxon>Fungi</taxon>
        <taxon>Dikarya</taxon>
        <taxon>Ascomycota</taxon>
        <taxon>Pezizomycotina</taxon>
        <taxon>Dothideomycetes</taxon>
        <taxon>Pleosporomycetidae</taxon>
        <taxon>Pleosporales</taxon>
        <taxon>Pleosporineae</taxon>
        <taxon>Pleosporaceae</taxon>
        <taxon>Pyrenophora</taxon>
    </lineage>
</organism>
<comment type="caution">
    <text evidence="2">The sequence shown here is derived from an EMBL/GenBank/DDBJ whole genome shotgun (WGS) entry which is preliminary data.</text>
</comment>
<evidence type="ECO:0000313" key="2">
    <source>
        <dbReference type="EMBL" id="KAI1509396.1"/>
    </source>
</evidence>
<name>A0A922SQ74_9PLEO</name>
<evidence type="ECO:0000313" key="3">
    <source>
        <dbReference type="Proteomes" id="UP000249757"/>
    </source>
</evidence>
<protein>
    <submittedName>
        <fullName evidence="2">Uncharacterized protein</fullName>
    </submittedName>
</protein>
<dbReference type="OrthoDB" id="3640311at2759"/>
<dbReference type="AlphaFoldDB" id="A0A922SQ74"/>
<reference evidence="3" key="1">
    <citation type="journal article" date="2022" name="Microb. Genom.">
        <title>A global pangenome for the wheat fungal pathogen Pyrenophora tritici-repentis and prediction of effector protein structural homology.</title>
        <authorList>
            <person name="Moolhuijzen P.M."/>
            <person name="See P.T."/>
            <person name="Shi G."/>
            <person name="Powell H.R."/>
            <person name="Cockram J."/>
            <person name="Jorgensen L.N."/>
            <person name="Benslimane H."/>
            <person name="Strelkov S.E."/>
            <person name="Turner J."/>
            <person name="Liu Z."/>
            <person name="Moffat C.S."/>
        </authorList>
    </citation>
    <scope>NUCLEOTIDE SEQUENCE [LARGE SCALE GENOMIC DNA]</scope>
</reference>
<gene>
    <name evidence="2" type="ORF">Ptr86124_011476</name>
</gene>